<dbReference type="EC" id="3.1.3.75" evidence="9"/>
<reference evidence="13 14" key="1">
    <citation type="journal article" date="2023" name="J. Hered.">
        <title>Chromosome-level genome of the wood stork (Mycteria americana) provides insight into avian chromosome evolution.</title>
        <authorList>
            <person name="Flamio R. Jr."/>
            <person name="Ramstad K.M."/>
        </authorList>
    </citation>
    <scope>NUCLEOTIDE SEQUENCE [LARGE SCALE GENOMIC DNA]</scope>
    <source>
        <strain evidence="13">JAX WOST 10</strain>
    </source>
</reference>
<dbReference type="AlphaFoldDB" id="A0AAN7MKQ0"/>
<dbReference type="GO" id="GO:0035630">
    <property type="term" value="P:bone mineralization involved in bone maturation"/>
    <property type="evidence" value="ECO:0007669"/>
    <property type="project" value="TreeGrafter"/>
</dbReference>
<evidence type="ECO:0000256" key="6">
    <source>
        <dbReference type="ARBA" id="ARBA00034305"/>
    </source>
</evidence>
<evidence type="ECO:0000256" key="12">
    <source>
        <dbReference type="SAM" id="MobiDB-lite"/>
    </source>
</evidence>
<evidence type="ECO:0000256" key="1">
    <source>
        <dbReference type="ARBA" id="ARBA00001946"/>
    </source>
</evidence>
<dbReference type="PANTHER" id="PTHR20889">
    <property type="entry name" value="PHOSPHATASE, ORPHAN 1, 2"/>
    <property type="match status" value="1"/>
</dbReference>
<keyword evidence="5" id="KW-0460">Magnesium</keyword>
<dbReference type="GO" id="GO:0016791">
    <property type="term" value="F:phosphatase activity"/>
    <property type="evidence" value="ECO:0007669"/>
    <property type="project" value="InterPro"/>
</dbReference>
<comment type="caution">
    <text evidence="13">The sequence shown here is derived from an EMBL/GenBank/DDBJ whole genome shotgun (WGS) entry which is preliminary data.</text>
</comment>
<evidence type="ECO:0000256" key="10">
    <source>
        <dbReference type="ARBA" id="ARBA00069780"/>
    </source>
</evidence>
<comment type="similarity">
    <text evidence="2">Belongs to the HAD-like hydrolase superfamily. PHOSPHO family.</text>
</comment>
<gene>
    <name evidence="13" type="ORF">QYF61_012675</name>
</gene>
<dbReference type="GO" id="GO:0046872">
    <property type="term" value="F:metal ion binding"/>
    <property type="evidence" value="ECO:0007669"/>
    <property type="project" value="UniProtKB-KW"/>
</dbReference>
<evidence type="ECO:0000313" key="14">
    <source>
        <dbReference type="Proteomes" id="UP001333110"/>
    </source>
</evidence>
<dbReference type="InterPro" id="IPR036412">
    <property type="entry name" value="HAD-like_sf"/>
</dbReference>
<keyword evidence="4" id="KW-0378">Hydrolase</keyword>
<feature type="region of interest" description="Disordered" evidence="12">
    <location>
        <begin position="1"/>
        <end position="23"/>
    </location>
</feature>
<comment type="catalytic activity">
    <reaction evidence="8">
        <text>phosphoethanolamine + H2O = ethanolamine + phosphate</text>
        <dbReference type="Rhea" id="RHEA:16089"/>
        <dbReference type="ChEBI" id="CHEBI:15377"/>
        <dbReference type="ChEBI" id="CHEBI:43474"/>
        <dbReference type="ChEBI" id="CHEBI:57603"/>
        <dbReference type="ChEBI" id="CHEBI:58190"/>
        <dbReference type="EC" id="3.1.3.75"/>
    </reaction>
</comment>
<evidence type="ECO:0000313" key="13">
    <source>
        <dbReference type="EMBL" id="KAK4808605.1"/>
    </source>
</evidence>
<dbReference type="SUPFAM" id="SSF56784">
    <property type="entry name" value="HAD-like"/>
    <property type="match status" value="1"/>
</dbReference>
<dbReference type="Proteomes" id="UP001333110">
    <property type="component" value="Unassembled WGS sequence"/>
</dbReference>
<dbReference type="GO" id="GO:1903561">
    <property type="term" value="C:extracellular vesicle"/>
    <property type="evidence" value="ECO:0007669"/>
    <property type="project" value="UniProtKB-SubCell"/>
</dbReference>
<comment type="subcellular location">
    <subcellularLocation>
        <location evidence="6">Extracellular vesicle</location>
    </subcellularLocation>
</comment>
<dbReference type="NCBIfam" id="TIGR01489">
    <property type="entry name" value="DKMTPPase-SF"/>
    <property type="match status" value="1"/>
</dbReference>
<dbReference type="InterPro" id="IPR016965">
    <property type="entry name" value="Pase_PHOSPHO-typ"/>
</dbReference>
<dbReference type="Pfam" id="PF06888">
    <property type="entry name" value="Put_Phosphatase"/>
    <property type="match status" value="1"/>
</dbReference>
<evidence type="ECO:0000256" key="7">
    <source>
        <dbReference type="ARBA" id="ARBA00052425"/>
    </source>
</evidence>
<evidence type="ECO:0000256" key="8">
    <source>
        <dbReference type="ARBA" id="ARBA00052541"/>
    </source>
</evidence>
<evidence type="ECO:0000256" key="9">
    <source>
        <dbReference type="ARBA" id="ARBA00066600"/>
    </source>
</evidence>
<comment type="catalytic activity">
    <reaction evidence="7">
        <text>phosphocholine + H2O = choline + phosphate</text>
        <dbReference type="Rhea" id="RHEA:10492"/>
        <dbReference type="ChEBI" id="CHEBI:15354"/>
        <dbReference type="ChEBI" id="CHEBI:15377"/>
        <dbReference type="ChEBI" id="CHEBI:43474"/>
        <dbReference type="ChEBI" id="CHEBI:295975"/>
        <dbReference type="EC" id="3.1.3.75"/>
    </reaction>
</comment>
<dbReference type="EMBL" id="JAUNZN010000024">
    <property type="protein sequence ID" value="KAK4808605.1"/>
    <property type="molecule type" value="Genomic_DNA"/>
</dbReference>
<dbReference type="Gene3D" id="3.40.50.1000">
    <property type="entry name" value="HAD superfamily/HAD-like"/>
    <property type="match status" value="1"/>
</dbReference>
<evidence type="ECO:0000256" key="11">
    <source>
        <dbReference type="ARBA" id="ARBA00084103"/>
    </source>
</evidence>
<accession>A0AAN7MKQ0</accession>
<dbReference type="FunFam" id="3.40.50.1000:FF:000097">
    <property type="entry name" value="phosphoethanolamine/phosphocholine phosphatase isoform X2"/>
    <property type="match status" value="1"/>
</dbReference>
<dbReference type="InterPro" id="IPR023214">
    <property type="entry name" value="HAD_sf"/>
</dbReference>
<evidence type="ECO:0000256" key="3">
    <source>
        <dbReference type="ARBA" id="ARBA00022723"/>
    </source>
</evidence>
<dbReference type="InterPro" id="IPR006384">
    <property type="entry name" value="HAD_hydro_PyrdxlP_Pase-like"/>
</dbReference>
<evidence type="ECO:0000256" key="2">
    <source>
        <dbReference type="ARBA" id="ARBA00008541"/>
    </source>
</evidence>
<evidence type="ECO:0000256" key="5">
    <source>
        <dbReference type="ARBA" id="ARBA00022842"/>
    </source>
</evidence>
<evidence type="ECO:0000256" key="4">
    <source>
        <dbReference type="ARBA" id="ARBA00022801"/>
    </source>
</evidence>
<name>A0AAN7MKQ0_MYCAM</name>
<keyword evidence="3" id="KW-0479">Metal-binding</keyword>
<sequence length="323" mass="36236">MRSGEAAAGRKQHVGKGRDLPNSPQRLAVAKEHRSVGLAASCCCGCHRRCVKAEAKCLELTPACYPSTSQGVGMASPRPPKYLLVFDFDETIINENSDDSIVRAAPGQALPEHIRQTFREGFYNEYMQRVLAYMGDQGVKMGDFKTVYENIPLSPGMPDLFQFLSKNHELFEIILISDANMFGIECSLRAAGFYSLFRKIFSNPSGFDKKGYFTLGPYHSHKCLDCPANMCKRKILTEYLAERAQEEVEFERVFYVGDGANDFCPSVTLTSADVAFPRKGYPMHRMTQEMEKQQPGAFQATVVPWESAAEVARYLQEVLKKKC</sequence>
<dbReference type="GO" id="GO:0030500">
    <property type="term" value="P:regulation of bone mineralization"/>
    <property type="evidence" value="ECO:0007669"/>
    <property type="project" value="UniProtKB-KW"/>
</dbReference>
<protein>
    <recommendedName>
        <fullName evidence="10">Phosphoethanolamine/phosphocholine phosphatase</fullName>
        <ecNumber evidence="9">3.1.3.75</ecNumber>
    </recommendedName>
</protein>
<dbReference type="CDD" id="cd16418">
    <property type="entry name" value="HAD_Pase"/>
    <property type="match status" value="1"/>
</dbReference>
<keyword evidence="14" id="KW-1185">Reference proteome</keyword>
<dbReference type="NCBIfam" id="TIGR01488">
    <property type="entry name" value="HAD-SF-IB"/>
    <property type="match status" value="1"/>
</dbReference>
<comment type="cofactor">
    <cofactor evidence="1">
        <name>Mg(2+)</name>
        <dbReference type="ChEBI" id="CHEBI:18420"/>
    </cofactor>
</comment>
<dbReference type="PANTHER" id="PTHR20889:SF2">
    <property type="entry name" value="PHOSPHOETHANOLAMINE_PHOSPHOCHOLINE PHOSPHATASE"/>
    <property type="match status" value="1"/>
</dbReference>
<organism evidence="13 14">
    <name type="scientific">Mycteria americana</name>
    <name type="common">Wood stork</name>
    <dbReference type="NCBI Taxonomy" id="33587"/>
    <lineage>
        <taxon>Eukaryota</taxon>
        <taxon>Metazoa</taxon>
        <taxon>Chordata</taxon>
        <taxon>Craniata</taxon>
        <taxon>Vertebrata</taxon>
        <taxon>Euteleostomi</taxon>
        <taxon>Archelosauria</taxon>
        <taxon>Archosauria</taxon>
        <taxon>Dinosauria</taxon>
        <taxon>Saurischia</taxon>
        <taxon>Theropoda</taxon>
        <taxon>Coelurosauria</taxon>
        <taxon>Aves</taxon>
        <taxon>Neognathae</taxon>
        <taxon>Neoaves</taxon>
        <taxon>Aequornithes</taxon>
        <taxon>Ciconiiformes</taxon>
        <taxon>Ciconiidae</taxon>
        <taxon>Mycteria</taxon>
    </lineage>
</organism>
<proteinExistence type="inferred from homology"/>
<keyword evidence="11" id="KW-0495">Mineral balance</keyword>